<evidence type="ECO:0000259" key="1">
    <source>
        <dbReference type="PROSITE" id="PS50994"/>
    </source>
</evidence>
<dbReference type="Gene3D" id="3.30.420.10">
    <property type="entry name" value="Ribonuclease H-like superfamily/Ribonuclease H"/>
    <property type="match status" value="1"/>
</dbReference>
<proteinExistence type="predicted"/>
<dbReference type="EMBL" id="PNGI01000032">
    <property type="protein sequence ID" value="PMC07640.1"/>
    <property type="molecule type" value="Genomic_DNA"/>
</dbReference>
<dbReference type="GO" id="GO:0003676">
    <property type="term" value="F:nucleic acid binding"/>
    <property type="evidence" value="ECO:0007669"/>
    <property type="project" value="InterPro"/>
</dbReference>
<organism evidence="2 4">
    <name type="scientific">Hoylesella timonensis</name>
    <dbReference type="NCBI Taxonomy" id="386414"/>
    <lineage>
        <taxon>Bacteria</taxon>
        <taxon>Pseudomonadati</taxon>
        <taxon>Bacteroidota</taxon>
        <taxon>Bacteroidia</taxon>
        <taxon>Bacteroidales</taxon>
        <taxon>Prevotellaceae</taxon>
        <taxon>Hoylesella</taxon>
    </lineage>
</organism>
<dbReference type="GO" id="GO:0015074">
    <property type="term" value="P:DNA integration"/>
    <property type="evidence" value="ECO:0007669"/>
    <property type="project" value="InterPro"/>
</dbReference>
<dbReference type="InterPro" id="IPR001584">
    <property type="entry name" value="Integrase_cat-core"/>
</dbReference>
<dbReference type="Proteomes" id="UP000235661">
    <property type="component" value="Unassembled WGS sequence"/>
</dbReference>
<dbReference type="PANTHER" id="PTHR46889">
    <property type="entry name" value="TRANSPOSASE INSF FOR INSERTION SEQUENCE IS3B-RELATED"/>
    <property type="match status" value="1"/>
</dbReference>
<dbReference type="SUPFAM" id="SSF53098">
    <property type="entry name" value="Ribonuclease H-like"/>
    <property type="match status" value="1"/>
</dbReference>
<dbReference type="EMBL" id="PNGI01000071">
    <property type="protein sequence ID" value="PMC02785.1"/>
    <property type="molecule type" value="Genomic_DNA"/>
</dbReference>
<dbReference type="InterPro" id="IPR036397">
    <property type="entry name" value="RNaseH_sf"/>
</dbReference>
<gene>
    <name evidence="3" type="ORF">CJ232_10700</name>
    <name evidence="2" type="ORF">CJ232_12395</name>
</gene>
<dbReference type="NCBIfam" id="NF033516">
    <property type="entry name" value="transpos_IS3"/>
    <property type="match status" value="1"/>
</dbReference>
<evidence type="ECO:0000313" key="4">
    <source>
        <dbReference type="Proteomes" id="UP000235661"/>
    </source>
</evidence>
<sequence>MALRKEYPKVSIEKLCSLFGKRRQSFYDKRKEVISERQREHLLIAAVESYRHCCPGIGGVKLHYLLKQEFGEEITRGRDSFLRLLASKGLMLERPKRRHTTDSNHVYKKYPNLIQNTKIQQVNHVWVADITYIWIVGDVLYLHLITDAYSHAVIGWYLSETLEAENTLKALLMAIKTAGGENLCGTIHHSDRGVQYACHSYIDTLMKHHIRISMTECYNPTDNAIAERQNGIFKVEWIYRSEMYKNFNHAHQEIAKMIDFYNFKRPHMSIGLKTPIAVYRGEEPGNNLWKNKQNHCTSTE</sequence>
<dbReference type="AlphaFoldDB" id="A0A2N6PUW5"/>
<reference evidence="2 4" key="1">
    <citation type="submission" date="2017-09" db="EMBL/GenBank/DDBJ databases">
        <title>Bacterial strain isolated from the female urinary microbiota.</title>
        <authorList>
            <person name="Thomas-White K."/>
            <person name="Kumar N."/>
            <person name="Forster S."/>
            <person name="Putonti C."/>
            <person name="Lawley T."/>
            <person name="Wolfe A.J."/>
        </authorList>
    </citation>
    <scope>NUCLEOTIDE SEQUENCE [LARGE SCALE GENOMIC DNA]</scope>
    <source>
        <strain evidence="2 4">UMB0818</strain>
    </source>
</reference>
<evidence type="ECO:0000313" key="3">
    <source>
        <dbReference type="EMBL" id="PMC07640.1"/>
    </source>
</evidence>
<dbReference type="Pfam" id="PF00665">
    <property type="entry name" value="rve"/>
    <property type="match status" value="1"/>
</dbReference>
<accession>A0A2N6PUW5</accession>
<dbReference type="RefSeq" id="WP_008124140.1">
    <property type="nucleotide sequence ID" value="NZ_JBETXH010000001.1"/>
</dbReference>
<feature type="domain" description="Integrase catalytic" evidence="1">
    <location>
        <begin position="107"/>
        <end position="283"/>
    </location>
</feature>
<evidence type="ECO:0000313" key="2">
    <source>
        <dbReference type="EMBL" id="PMC02785.1"/>
    </source>
</evidence>
<protein>
    <submittedName>
        <fullName evidence="2">Transposase</fullName>
    </submittedName>
</protein>
<name>A0A2N6PUW5_9BACT</name>
<dbReference type="InterPro" id="IPR050900">
    <property type="entry name" value="Transposase_IS3/IS150/IS904"/>
</dbReference>
<dbReference type="PROSITE" id="PS50994">
    <property type="entry name" value="INTEGRASE"/>
    <property type="match status" value="1"/>
</dbReference>
<dbReference type="InterPro" id="IPR012337">
    <property type="entry name" value="RNaseH-like_sf"/>
</dbReference>
<dbReference type="InterPro" id="IPR048020">
    <property type="entry name" value="Transpos_IS3"/>
</dbReference>
<comment type="caution">
    <text evidence="2">The sequence shown here is derived from an EMBL/GenBank/DDBJ whole genome shotgun (WGS) entry which is preliminary data.</text>
</comment>